<organism evidence="8 9">
    <name type="scientific">Chilo suppressalis</name>
    <name type="common">Asiatic rice borer moth</name>
    <dbReference type="NCBI Taxonomy" id="168631"/>
    <lineage>
        <taxon>Eukaryota</taxon>
        <taxon>Metazoa</taxon>
        <taxon>Ecdysozoa</taxon>
        <taxon>Arthropoda</taxon>
        <taxon>Hexapoda</taxon>
        <taxon>Insecta</taxon>
        <taxon>Pterygota</taxon>
        <taxon>Neoptera</taxon>
        <taxon>Endopterygota</taxon>
        <taxon>Lepidoptera</taxon>
        <taxon>Glossata</taxon>
        <taxon>Ditrysia</taxon>
        <taxon>Pyraloidea</taxon>
        <taxon>Crambidae</taxon>
        <taxon>Crambinae</taxon>
        <taxon>Chilo</taxon>
    </lineage>
</organism>
<keyword evidence="7" id="KW-0131">Cell cycle</keyword>
<dbReference type="InterPro" id="IPR004582">
    <property type="entry name" value="Checkpoint_prot_Rad17_Rad24"/>
</dbReference>
<proteinExistence type="inferred from homology"/>
<keyword evidence="5" id="KW-0067">ATP-binding</keyword>
<dbReference type="InterPro" id="IPR027417">
    <property type="entry name" value="P-loop_NTPase"/>
</dbReference>
<dbReference type="EMBL" id="OU963904">
    <property type="protein sequence ID" value="CAH0398386.1"/>
    <property type="molecule type" value="Genomic_DNA"/>
</dbReference>
<evidence type="ECO:0000256" key="5">
    <source>
        <dbReference type="ARBA" id="ARBA00022840"/>
    </source>
</evidence>
<evidence type="ECO:0000256" key="3">
    <source>
        <dbReference type="ARBA" id="ARBA00022741"/>
    </source>
</evidence>
<accession>A0ABN8AUP2</accession>
<evidence type="ECO:0000256" key="2">
    <source>
        <dbReference type="ARBA" id="ARBA00006168"/>
    </source>
</evidence>
<evidence type="ECO:0000313" key="8">
    <source>
        <dbReference type="EMBL" id="CAH0398386.1"/>
    </source>
</evidence>
<dbReference type="Proteomes" id="UP001153292">
    <property type="component" value="Chromosome 11"/>
</dbReference>
<dbReference type="SUPFAM" id="SSF52540">
    <property type="entry name" value="P-loop containing nucleoside triphosphate hydrolases"/>
    <property type="match status" value="1"/>
</dbReference>
<dbReference type="Pfam" id="PF03215">
    <property type="entry name" value="Rad17"/>
    <property type="match status" value="1"/>
</dbReference>
<keyword evidence="6" id="KW-0539">Nucleus</keyword>
<dbReference type="PANTHER" id="PTHR12172:SF0">
    <property type="entry name" value="CELL CYCLE CHECKPOINT PROTEIN RAD17"/>
    <property type="match status" value="1"/>
</dbReference>
<keyword evidence="3" id="KW-0547">Nucleotide-binding</keyword>
<keyword evidence="4" id="KW-0227">DNA damage</keyword>
<keyword evidence="9" id="KW-1185">Reference proteome</keyword>
<gene>
    <name evidence="8" type="ORF">CHILSU_LOCUS1505</name>
</gene>
<evidence type="ECO:0000313" key="9">
    <source>
        <dbReference type="Proteomes" id="UP001153292"/>
    </source>
</evidence>
<evidence type="ECO:0000256" key="1">
    <source>
        <dbReference type="ARBA" id="ARBA00004123"/>
    </source>
</evidence>
<dbReference type="PANTHER" id="PTHR12172">
    <property type="entry name" value="CELL CYCLE CHECKPOINT PROTEIN RAD17"/>
    <property type="match status" value="1"/>
</dbReference>
<evidence type="ECO:0008006" key="10">
    <source>
        <dbReference type="Google" id="ProtNLM"/>
    </source>
</evidence>
<evidence type="ECO:0000256" key="6">
    <source>
        <dbReference type="ARBA" id="ARBA00023242"/>
    </source>
</evidence>
<comment type="subcellular location">
    <subcellularLocation>
        <location evidence="1">Nucleus</location>
    </subcellularLocation>
</comment>
<reference evidence="8" key="1">
    <citation type="submission" date="2021-12" db="EMBL/GenBank/DDBJ databases">
        <authorList>
            <person name="King R."/>
        </authorList>
    </citation>
    <scope>NUCLEOTIDE SEQUENCE</scope>
</reference>
<sequence length="489" mass="55188">MSNKKERMWFKPTFDFDQCDPPKKSKEQAISTSVSTTVSTDKESIHSKINNINNIHHKSWMKKFDPVTVQDLAIHNKKVQDVEEWINDSCSSNHSHMLLLTGPVGCGKTATIHMLAKKHNIKVTEWITPIDIEIPSENGEFEFREKQSTKFMDFILKAANFTSLLDDNTKKLVLVEDFPNTFLRSPSEFTEVLHQYKRRAKSPVVFICSDTHTDSKNTAGSLFTFSLQEEFEIHHIVFNSVSVTGLRSALKRVSELISKKYISFYDIPTSDMIECVVNSSAGDIRSAVLNLHFACLKGSKCDLETSSVIIKETKSKASKKKKQTSSKFLSLGKDQTVSILHGVGRVLNPKVIMDNNCQRLSYAPSDVIEQFLSHPSSFVNFLAENYLPHFSSIDHVDKAASALSDADFMLAEWREKICQENGLYVAVAGLMLSNKAPVSAWNPVRGPKNMKIIYPSPREFPALDQNYLHKGRVLAIDYKTYLHIIGSNV</sequence>
<evidence type="ECO:0000256" key="7">
    <source>
        <dbReference type="ARBA" id="ARBA00023306"/>
    </source>
</evidence>
<comment type="similarity">
    <text evidence="2">Belongs to the rad17/RAD24 family.</text>
</comment>
<protein>
    <recommendedName>
        <fullName evidence="10">AAA+ ATPase domain-containing protein</fullName>
    </recommendedName>
</protein>
<evidence type="ECO:0000256" key="4">
    <source>
        <dbReference type="ARBA" id="ARBA00022763"/>
    </source>
</evidence>
<name>A0ABN8AUP2_CHISP</name>
<dbReference type="Gene3D" id="3.40.50.300">
    <property type="entry name" value="P-loop containing nucleotide triphosphate hydrolases"/>
    <property type="match status" value="1"/>
</dbReference>